<comment type="caution">
    <text evidence="1">The sequence shown here is derived from an EMBL/GenBank/DDBJ whole genome shotgun (WGS) entry which is preliminary data.</text>
</comment>
<protein>
    <submittedName>
        <fullName evidence="1">Uncharacterized protein</fullName>
    </submittedName>
</protein>
<name>A0A812KIG1_9DINO</name>
<dbReference type="AlphaFoldDB" id="A0A812KIG1"/>
<accession>A0A812KIG1</accession>
<keyword evidence="2" id="KW-1185">Reference proteome</keyword>
<dbReference type="Proteomes" id="UP000604046">
    <property type="component" value="Unassembled WGS sequence"/>
</dbReference>
<evidence type="ECO:0000313" key="2">
    <source>
        <dbReference type="Proteomes" id="UP000604046"/>
    </source>
</evidence>
<reference evidence="1" key="1">
    <citation type="submission" date="2021-02" db="EMBL/GenBank/DDBJ databases">
        <authorList>
            <person name="Dougan E. K."/>
            <person name="Rhodes N."/>
            <person name="Thang M."/>
            <person name="Chan C."/>
        </authorList>
    </citation>
    <scope>NUCLEOTIDE SEQUENCE</scope>
</reference>
<gene>
    <name evidence="1" type="ORF">SNAT2548_LOCUS8605</name>
</gene>
<proteinExistence type="predicted"/>
<dbReference type="EMBL" id="CAJNDS010000646">
    <property type="protein sequence ID" value="CAE7224881.1"/>
    <property type="molecule type" value="Genomic_DNA"/>
</dbReference>
<evidence type="ECO:0000313" key="1">
    <source>
        <dbReference type="EMBL" id="CAE7224881.1"/>
    </source>
</evidence>
<sequence>MRQTQRLKNFHCAEDRATFSPFTDLGQFGPIRLWPAIPSKLLLVARLQRSAALSPLDSRHASRFNPSSLYDVSPQLGAKVSKYGPHTQAVLQLLCVKSGPSDA</sequence>
<organism evidence="1 2">
    <name type="scientific">Symbiodinium natans</name>
    <dbReference type="NCBI Taxonomy" id="878477"/>
    <lineage>
        <taxon>Eukaryota</taxon>
        <taxon>Sar</taxon>
        <taxon>Alveolata</taxon>
        <taxon>Dinophyceae</taxon>
        <taxon>Suessiales</taxon>
        <taxon>Symbiodiniaceae</taxon>
        <taxon>Symbiodinium</taxon>
    </lineage>
</organism>